<keyword evidence="1" id="KW-0349">Heme</keyword>
<dbReference type="InterPro" id="IPR002401">
    <property type="entry name" value="Cyt_P450_E_grp-I"/>
</dbReference>
<dbReference type="GO" id="GO:0016705">
    <property type="term" value="F:oxidoreductase activity, acting on paired donors, with incorporation or reduction of molecular oxygen"/>
    <property type="evidence" value="ECO:0007669"/>
    <property type="project" value="InterPro"/>
</dbReference>
<dbReference type="OrthoDB" id="3934656at2759"/>
<feature type="transmembrane region" description="Helical" evidence="4">
    <location>
        <begin position="12"/>
        <end position="30"/>
    </location>
</feature>
<dbReference type="Gene3D" id="1.10.630.10">
    <property type="entry name" value="Cytochrome P450"/>
    <property type="match status" value="1"/>
</dbReference>
<dbReference type="AlphaFoldDB" id="A0A9P9KYK3"/>
<dbReference type="GO" id="GO:0004497">
    <property type="term" value="F:monooxygenase activity"/>
    <property type="evidence" value="ECO:0007669"/>
    <property type="project" value="InterPro"/>
</dbReference>
<dbReference type="Proteomes" id="UP000736672">
    <property type="component" value="Unassembled WGS sequence"/>
</dbReference>
<dbReference type="InterPro" id="IPR001128">
    <property type="entry name" value="Cyt_P450"/>
</dbReference>
<keyword evidence="6" id="KW-1185">Reference proteome</keyword>
<evidence type="ECO:0000256" key="1">
    <source>
        <dbReference type="ARBA" id="ARBA00022617"/>
    </source>
</evidence>
<evidence type="ECO:0000313" key="6">
    <source>
        <dbReference type="Proteomes" id="UP000736672"/>
    </source>
</evidence>
<keyword evidence="2" id="KW-0479">Metal-binding</keyword>
<dbReference type="PRINTS" id="PR00463">
    <property type="entry name" value="EP450I"/>
</dbReference>
<evidence type="ECO:0000256" key="4">
    <source>
        <dbReference type="SAM" id="Phobius"/>
    </source>
</evidence>
<evidence type="ECO:0000256" key="2">
    <source>
        <dbReference type="ARBA" id="ARBA00022723"/>
    </source>
</evidence>
<keyword evidence="4" id="KW-0812">Transmembrane</keyword>
<keyword evidence="4" id="KW-0472">Membrane</keyword>
<dbReference type="GO" id="GO:0020037">
    <property type="term" value="F:heme binding"/>
    <property type="evidence" value="ECO:0007669"/>
    <property type="project" value="InterPro"/>
</dbReference>
<gene>
    <name evidence="5" type="ORF">B0J15DRAFT_388578</name>
</gene>
<reference evidence="5" key="1">
    <citation type="journal article" date="2021" name="Nat. Commun.">
        <title>Genetic determinants of endophytism in the Arabidopsis root mycobiome.</title>
        <authorList>
            <person name="Mesny F."/>
            <person name="Miyauchi S."/>
            <person name="Thiergart T."/>
            <person name="Pickel B."/>
            <person name="Atanasova L."/>
            <person name="Karlsson M."/>
            <person name="Huettel B."/>
            <person name="Barry K.W."/>
            <person name="Haridas S."/>
            <person name="Chen C."/>
            <person name="Bauer D."/>
            <person name="Andreopoulos W."/>
            <person name="Pangilinan J."/>
            <person name="LaButti K."/>
            <person name="Riley R."/>
            <person name="Lipzen A."/>
            <person name="Clum A."/>
            <person name="Drula E."/>
            <person name="Henrissat B."/>
            <person name="Kohler A."/>
            <person name="Grigoriev I.V."/>
            <person name="Martin F.M."/>
            <person name="Hacquard S."/>
        </authorList>
    </citation>
    <scope>NUCLEOTIDE SEQUENCE</scope>
    <source>
        <strain evidence="5">FSSC 5 MPI-SDFR-AT-0091</strain>
    </source>
</reference>
<dbReference type="CDD" id="cd11060">
    <property type="entry name" value="CYP57A1-like"/>
    <property type="match status" value="1"/>
</dbReference>
<name>A0A9P9KYK3_FUSSL</name>
<organism evidence="5 6">
    <name type="scientific">Fusarium solani</name>
    <name type="common">Filamentous fungus</name>
    <dbReference type="NCBI Taxonomy" id="169388"/>
    <lineage>
        <taxon>Eukaryota</taxon>
        <taxon>Fungi</taxon>
        <taxon>Dikarya</taxon>
        <taxon>Ascomycota</taxon>
        <taxon>Pezizomycotina</taxon>
        <taxon>Sordariomycetes</taxon>
        <taxon>Hypocreomycetidae</taxon>
        <taxon>Hypocreales</taxon>
        <taxon>Nectriaceae</taxon>
        <taxon>Fusarium</taxon>
        <taxon>Fusarium solani species complex</taxon>
    </lineage>
</organism>
<dbReference type="PRINTS" id="PR00385">
    <property type="entry name" value="P450"/>
</dbReference>
<sequence>MERLTASTIWPFVAVCVLCWILTTLIRPFVSPLRRVPGPLLARYTRLWLFNETYRSTFPKTNTELHKKYGQIHFLAFYRSSNSLPGPIVRIAPNEYSIDDPAAVKLIYGSGRGFFKSPWYQASGNPYSTTTNIFSEPNPHLHAAARRKIASAYSMTSLVQVEPFVDECTALFIQKMDEFASSGASVDIAHWMQCFAFDVIGQMTVGERFGFLDSGNDVQGVMASLSDYLDYCARVGIFSEWHKTLYNRLKQSKKLTGVLNVRKFAVTQLQAKYGKLESDEEKADPKKPTDFITKFLRIHNQEPSKITKDDISTVCVMNVGAGSDTTSIAFTAALFYLVKYPRVLGRLREEIRDFEARGLISDPISFSEAQKMPYTQAVIKEALRMHPATGLILGRVVPPAGATLAGQFFPPGTIVGINSWVAHANQEVFGPDVDVFRPERWLEEEDVVKKRDAYFMVVSSTPLIFLTEPVQAHNYLSVWSRFTDLHRKEHQYHGALQGTSASCPSL</sequence>
<dbReference type="EMBL" id="JAGTJS010000004">
    <property type="protein sequence ID" value="KAH7270901.1"/>
    <property type="molecule type" value="Genomic_DNA"/>
</dbReference>
<keyword evidence="4" id="KW-1133">Transmembrane helix</keyword>
<comment type="caution">
    <text evidence="5">The sequence shown here is derived from an EMBL/GenBank/DDBJ whole genome shotgun (WGS) entry which is preliminary data.</text>
</comment>
<dbReference type="InterPro" id="IPR036396">
    <property type="entry name" value="Cyt_P450_sf"/>
</dbReference>
<protein>
    <submittedName>
        <fullName evidence="5">Cytochrome P450</fullName>
    </submittedName>
</protein>
<dbReference type="GO" id="GO:0005506">
    <property type="term" value="F:iron ion binding"/>
    <property type="evidence" value="ECO:0007669"/>
    <property type="project" value="InterPro"/>
</dbReference>
<proteinExistence type="predicted"/>
<dbReference type="Pfam" id="PF00067">
    <property type="entry name" value="p450"/>
    <property type="match status" value="1"/>
</dbReference>
<keyword evidence="3" id="KW-0408">Iron</keyword>
<evidence type="ECO:0000256" key="3">
    <source>
        <dbReference type="ARBA" id="ARBA00023004"/>
    </source>
</evidence>
<dbReference type="InterPro" id="IPR050121">
    <property type="entry name" value="Cytochrome_P450_monoxygenase"/>
</dbReference>
<dbReference type="SUPFAM" id="SSF48264">
    <property type="entry name" value="Cytochrome P450"/>
    <property type="match status" value="1"/>
</dbReference>
<evidence type="ECO:0000313" key="5">
    <source>
        <dbReference type="EMBL" id="KAH7270901.1"/>
    </source>
</evidence>
<dbReference type="PANTHER" id="PTHR24305:SF190">
    <property type="entry name" value="P450, PUTATIVE (EUROFUNG)-RELATED"/>
    <property type="match status" value="1"/>
</dbReference>
<dbReference type="PANTHER" id="PTHR24305">
    <property type="entry name" value="CYTOCHROME P450"/>
    <property type="match status" value="1"/>
</dbReference>
<accession>A0A9P9KYK3</accession>